<name>A0A5K3G595_MESCO</name>
<accession>A0A5K3G595</accession>
<dbReference type="AlphaFoldDB" id="A0A5K3G595"/>
<evidence type="ECO:0000313" key="1">
    <source>
        <dbReference type="WBParaSite" id="MCU_014566-RA"/>
    </source>
</evidence>
<proteinExistence type="predicted"/>
<sequence>MLPDMPTPLSASAASVNAPDVGAVVVKDHVVVAG</sequence>
<reference evidence="1" key="1">
    <citation type="submission" date="2019-11" db="UniProtKB">
        <authorList>
            <consortium name="WormBaseParasite"/>
        </authorList>
    </citation>
    <scope>IDENTIFICATION</scope>
</reference>
<protein>
    <submittedName>
        <fullName evidence="1">Gamma carbonic anhydrase family protein</fullName>
    </submittedName>
</protein>
<dbReference type="WBParaSite" id="MCU_014566-RA">
    <property type="protein sequence ID" value="MCU_014566-RA"/>
    <property type="gene ID" value="MCU_014566"/>
</dbReference>
<organism evidence="1">
    <name type="scientific">Mesocestoides corti</name>
    <name type="common">Flatworm</name>
    <dbReference type="NCBI Taxonomy" id="53468"/>
    <lineage>
        <taxon>Eukaryota</taxon>
        <taxon>Metazoa</taxon>
        <taxon>Spiralia</taxon>
        <taxon>Lophotrochozoa</taxon>
        <taxon>Platyhelminthes</taxon>
        <taxon>Cestoda</taxon>
        <taxon>Eucestoda</taxon>
        <taxon>Cyclophyllidea</taxon>
        <taxon>Mesocestoididae</taxon>
        <taxon>Mesocestoides</taxon>
    </lineage>
</organism>